<evidence type="ECO:0000259" key="3">
    <source>
        <dbReference type="PROSITE" id="PS50158"/>
    </source>
</evidence>
<reference evidence="4" key="2">
    <citation type="journal article" date="2023" name="Int. J. Mol. Sci.">
        <title>De Novo Assembly and Annotation of 11 Diverse Shrub Willow (Salix) Genomes Reveals Novel Gene Organization in Sex-Linked Regions.</title>
        <authorList>
            <person name="Hyden B."/>
            <person name="Feng K."/>
            <person name="Yates T.B."/>
            <person name="Jawdy S."/>
            <person name="Cereghino C."/>
            <person name="Smart L.B."/>
            <person name="Muchero W."/>
        </authorList>
    </citation>
    <scope>NUCLEOTIDE SEQUENCE [LARGE SCALE GENOMIC DNA]</scope>
    <source>
        <tissue evidence="4">Shoot tip</tissue>
    </source>
</reference>
<feature type="domain" description="CCHC-type" evidence="3">
    <location>
        <begin position="328"/>
        <end position="343"/>
    </location>
</feature>
<proteinExistence type="predicted"/>
<dbReference type="CDD" id="cd00303">
    <property type="entry name" value="retropepsin_like"/>
    <property type="match status" value="1"/>
</dbReference>
<feature type="region of interest" description="Disordered" evidence="2">
    <location>
        <begin position="248"/>
        <end position="303"/>
    </location>
</feature>
<dbReference type="Proteomes" id="UP001151529">
    <property type="component" value="Chromosome 16"/>
</dbReference>
<dbReference type="Gene3D" id="2.40.70.10">
    <property type="entry name" value="Acid Proteases"/>
    <property type="match status" value="1"/>
</dbReference>
<dbReference type="GO" id="GO:0008270">
    <property type="term" value="F:zinc ion binding"/>
    <property type="evidence" value="ECO:0007669"/>
    <property type="project" value="UniProtKB-KW"/>
</dbReference>
<dbReference type="OrthoDB" id="913391at2759"/>
<dbReference type="EMBL" id="JAPFFL010000001">
    <property type="protein sequence ID" value="KAJ6749515.1"/>
    <property type="molecule type" value="Genomic_DNA"/>
</dbReference>
<dbReference type="InterPro" id="IPR036875">
    <property type="entry name" value="Znf_CCHC_sf"/>
</dbReference>
<keyword evidence="1" id="KW-0862">Zinc</keyword>
<evidence type="ECO:0000313" key="5">
    <source>
        <dbReference type="Proteomes" id="UP001151529"/>
    </source>
</evidence>
<dbReference type="GO" id="GO:0003676">
    <property type="term" value="F:nucleic acid binding"/>
    <property type="evidence" value="ECO:0007669"/>
    <property type="project" value="InterPro"/>
</dbReference>
<evidence type="ECO:0000256" key="1">
    <source>
        <dbReference type="PROSITE-ProRule" id="PRU00047"/>
    </source>
</evidence>
<dbReference type="InterPro" id="IPR001878">
    <property type="entry name" value="Znf_CCHC"/>
</dbReference>
<feature type="non-terminal residue" evidence="4">
    <location>
        <position position="422"/>
    </location>
</feature>
<dbReference type="SMART" id="SM00343">
    <property type="entry name" value="ZnF_C2HC"/>
    <property type="match status" value="1"/>
</dbReference>
<organism evidence="4 5">
    <name type="scientific">Salix viminalis</name>
    <name type="common">Common osier</name>
    <name type="synonym">Basket willow</name>
    <dbReference type="NCBI Taxonomy" id="40686"/>
    <lineage>
        <taxon>Eukaryota</taxon>
        <taxon>Viridiplantae</taxon>
        <taxon>Streptophyta</taxon>
        <taxon>Embryophyta</taxon>
        <taxon>Tracheophyta</taxon>
        <taxon>Spermatophyta</taxon>
        <taxon>Magnoliopsida</taxon>
        <taxon>eudicotyledons</taxon>
        <taxon>Gunneridae</taxon>
        <taxon>Pentapetalae</taxon>
        <taxon>rosids</taxon>
        <taxon>fabids</taxon>
        <taxon>Malpighiales</taxon>
        <taxon>Salicaceae</taxon>
        <taxon>Saliceae</taxon>
        <taxon>Salix</taxon>
    </lineage>
</organism>
<dbReference type="Pfam" id="PF08284">
    <property type="entry name" value="RVP_2"/>
    <property type="match status" value="1"/>
</dbReference>
<feature type="compositionally biased region" description="Polar residues" evidence="2">
    <location>
        <begin position="15"/>
        <end position="26"/>
    </location>
</feature>
<feature type="compositionally biased region" description="Polar residues" evidence="2">
    <location>
        <begin position="251"/>
        <end position="263"/>
    </location>
</feature>
<dbReference type="SUPFAM" id="SSF57756">
    <property type="entry name" value="Retrovirus zinc finger-like domains"/>
    <property type="match status" value="1"/>
</dbReference>
<dbReference type="InterPro" id="IPR032567">
    <property type="entry name" value="RTL1-rel"/>
</dbReference>
<feature type="region of interest" description="Disordered" evidence="2">
    <location>
        <begin position="1"/>
        <end position="28"/>
    </location>
</feature>
<dbReference type="PANTHER" id="PTHR15503">
    <property type="entry name" value="LDOC1 RELATED"/>
    <property type="match status" value="1"/>
</dbReference>
<keyword evidence="1" id="KW-0479">Metal-binding</keyword>
<keyword evidence="5" id="KW-1185">Reference proteome</keyword>
<dbReference type="PROSITE" id="PS50158">
    <property type="entry name" value="ZF_CCHC"/>
    <property type="match status" value="1"/>
</dbReference>
<dbReference type="AlphaFoldDB" id="A0A9Q0VL06"/>
<reference evidence="4" key="1">
    <citation type="submission" date="2022-11" db="EMBL/GenBank/DDBJ databases">
        <authorList>
            <person name="Hyden B.L."/>
            <person name="Feng K."/>
            <person name="Yates T."/>
            <person name="Jawdy S."/>
            <person name="Smart L.B."/>
            <person name="Muchero W."/>
        </authorList>
    </citation>
    <scope>NUCLEOTIDE SEQUENCE</scope>
    <source>
        <tissue evidence="4">Shoot tip</tissue>
    </source>
</reference>
<gene>
    <name evidence="4" type="ORF">OIU85_000181</name>
</gene>
<keyword evidence="1" id="KW-0863">Zinc-finger</keyword>
<sequence>MPPRRNPVREGGEGTSNDNNVNQQDALNRMLDILQQQQQAMQQQQQTHTEQMEQLLAMRQQPPPPSPQHRNDAVERFRKMNPQEFSGGVNPMKAEEWIKSLEAIFEYLHFNDNERVSCAIFMLTTDARTWWESARVTVDVPTLTWVKFKEMFYNKYFTADVKARKIQDFLELKQNGMSVGEYVRRFEQGCRFVPFIAEDENLKKNRFLTGLNPRVRSMVRMSAANTFPEMVDKALLADEDQKEISKEIQQKRQTFKSGTSSSGPLRRALPRNFNRSGGPGSARAVRPTPYTPRLLPGSQPRPMLGNQPRCNKCGRFHTGECPPDLRTCYICHKQGHIASNCPQVQKRGPGRVPARVYTMTQEEADRKDSTVICGNVSFLGLVTYVLIDSGATHSFISKTLVESLGIKPETLAVGYLIVVPSG</sequence>
<dbReference type="PANTHER" id="PTHR15503:SF45">
    <property type="entry name" value="RNA-DIRECTED DNA POLYMERASE HOMOLOG"/>
    <property type="match status" value="1"/>
</dbReference>
<dbReference type="Pfam" id="PF03732">
    <property type="entry name" value="Retrotrans_gag"/>
    <property type="match status" value="1"/>
</dbReference>
<dbReference type="Gene3D" id="4.10.60.10">
    <property type="entry name" value="Zinc finger, CCHC-type"/>
    <property type="match status" value="1"/>
</dbReference>
<protein>
    <recommendedName>
        <fullName evidence="3">CCHC-type domain-containing protein</fullName>
    </recommendedName>
</protein>
<dbReference type="InterPro" id="IPR005162">
    <property type="entry name" value="Retrotrans_gag_dom"/>
</dbReference>
<evidence type="ECO:0000313" key="4">
    <source>
        <dbReference type="EMBL" id="KAJ6749515.1"/>
    </source>
</evidence>
<comment type="caution">
    <text evidence="4">The sequence shown here is derived from an EMBL/GenBank/DDBJ whole genome shotgun (WGS) entry which is preliminary data.</text>
</comment>
<evidence type="ECO:0000256" key="2">
    <source>
        <dbReference type="SAM" id="MobiDB-lite"/>
    </source>
</evidence>
<accession>A0A9Q0VL06</accession>
<dbReference type="InterPro" id="IPR021109">
    <property type="entry name" value="Peptidase_aspartic_dom_sf"/>
</dbReference>
<name>A0A9Q0VL06_SALVM</name>